<keyword evidence="3" id="KW-1185">Reference proteome</keyword>
<sequence length="125" mass="13074">MKYRSSSGWATICMTRAPLEPSWETCTTPRVWIGEEARDGEPGAQADIAADRAMRPATRARRAGSDGTGGLSRVGERADAYGQDTGEHDSRERRAPHGGLPEAQHGAAPSRAGGVGVKSADGAEA</sequence>
<dbReference type="EMBL" id="BAAACA010000014">
    <property type="protein sequence ID" value="GAA0593040.1"/>
    <property type="molecule type" value="Genomic_DNA"/>
</dbReference>
<evidence type="ECO:0000256" key="1">
    <source>
        <dbReference type="SAM" id="MobiDB-lite"/>
    </source>
</evidence>
<evidence type="ECO:0000313" key="3">
    <source>
        <dbReference type="Proteomes" id="UP001500668"/>
    </source>
</evidence>
<comment type="caution">
    <text evidence="2">The sequence shown here is derived from an EMBL/GenBank/DDBJ whole genome shotgun (WGS) entry which is preliminary data.</text>
</comment>
<gene>
    <name evidence="2" type="ORF">GCM10010394_22920</name>
</gene>
<name>A0ABN1FL27_9ACTN</name>
<feature type="compositionally biased region" description="Basic and acidic residues" evidence="1">
    <location>
        <begin position="74"/>
        <end position="95"/>
    </location>
</feature>
<dbReference type="Proteomes" id="UP001500668">
    <property type="component" value="Unassembled WGS sequence"/>
</dbReference>
<accession>A0ABN1FL27</accession>
<protein>
    <submittedName>
        <fullName evidence="2">Uncharacterized protein</fullName>
    </submittedName>
</protein>
<reference evidence="2 3" key="1">
    <citation type="journal article" date="2019" name="Int. J. Syst. Evol. Microbiol.">
        <title>The Global Catalogue of Microorganisms (GCM) 10K type strain sequencing project: providing services to taxonomists for standard genome sequencing and annotation.</title>
        <authorList>
            <consortium name="The Broad Institute Genomics Platform"/>
            <consortium name="The Broad Institute Genome Sequencing Center for Infectious Disease"/>
            <person name="Wu L."/>
            <person name="Ma J."/>
        </authorList>
    </citation>
    <scope>NUCLEOTIDE SEQUENCE [LARGE SCALE GENOMIC DNA]</scope>
    <source>
        <strain evidence="2 3">JCM 5067</strain>
    </source>
</reference>
<evidence type="ECO:0000313" key="2">
    <source>
        <dbReference type="EMBL" id="GAA0593040.1"/>
    </source>
</evidence>
<feature type="region of interest" description="Disordered" evidence="1">
    <location>
        <begin position="36"/>
        <end position="125"/>
    </location>
</feature>
<organism evidence="2 3">
    <name type="scientific">Streptomyces crystallinus</name>
    <dbReference type="NCBI Taxonomy" id="68191"/>
    <lineage>
        <taxon>Bacteria</taxon>
        <taxon>Bacillati</taxon>
        <taxon>Actinomycetota</taxon>
        <taxon>Actinomycetes</taxon>
        <taxon>Kitasatosporales</taxon>
        <taxon>Streptomycetaceae</taxon>
        <taxon>Streptomyces</taxon>
    </lineage>
</organism>
<proteinExistence type="predicted"/>